<name>A0A5D2MVC7_GOSTO</name>
<dbReference type="AlphaFoldDB" id="A0A5D2MVC7"/>
<accession>A0A5D2MVC7</accession>
<protein>
    <submittedName>
        <fullName evidence="1">Uncharacterized protein</fullName>
    </submittedName>
</protein>
<reference evidence="1 2" key="1">
    <citation type="submission" date="2019-07" db="EMBL/GenBank/DDBJ databases">
        <title>WGS assembly of Gossypium tomentosum.</title>
        <authorList>
            <person name="Chen Z.J."/>
            <person name="Sreedasyam A."/>
            <person name="Ando A."/>
            <person name="Song Q."/>
            <person name="De L."/>
            <person name="Hulse-Kemp A."/>
            <person name="Ding M."/>
            <person name="Ye W."/>
            <person name="Kirkbride R."/>
            <person name="Jenkins J."/>
            <person name="Plott C."/>
            <person name="Lovell J."/>
            <person name="Lin Y.-M."/>
            <person name="Vaughn R."/>
            <person name="Liu B."/>
            <person name="Li W."/>
            <person name="Simpson S."/>
            <person name="Scheffler B."/>
            <person name="Saski C."/>
            <person name="Grover C."/>
            <person name="Hu G."/>
            <person name="Conover J."/>
            <person name="Carlson J."/>
            <person name="Shu S."/>
            <person name="Boston L."/>
            <person name="Williams M."/>
            <person name="Peterson D."/>
            <person name="Mcgee K."/>
            <person name="Jones D."/>
            <person name="Wendel J."/>
            <person name="Stelly D."/>
            <person name="Grimwood J."/>
            <person name="Schmutz J."/>
        </authorList>
    </citation>
    <scope>NUCLEOTIDE SEQUENCE [LARGE SCALE GENOMIC DNA]</scope>
    <source>
        <strain evidence="1">7179.01</strain>
    </source>
</reference>
<gene>
    <name evidence="1" type="ORF">ES332_A12G095800v1</name>
</gene>
<evidence type="ECO:0000313" key="1">
    <source>
        <dbReference type="EMBL" id="TYH95285.1"/>
    </source>
</evidence>
<sequence>MQQRKDFEAGKFQQHISLAWFPGLFRLEFVRDITLLSS</sequence>
<organism evidence="1 2">
    <name type="scientific">Gossypium tomentosum</name>
    <name type="common">Hawaiian cotton</name>
    <name type="synonym">Gossypium sandvicense</name>
    <dbReference type="NCBI Taxonomy" id="34277"/>
    <lineage>
        <taxon>Eukaryota</taxon>
        <taxon>Viridiplantae</taxon>
        <taxon>Streptophyta</taxon>
        <taxon>Embryophyta</taxon>
        <taxon>Tracheophyta</taxon>
        <taxon>Spermatophyta</taxon>
        <taxon>Magnoliopsida</taxon>
        <taxon>eudicotyledons</taxon>
        <taxon>Gunneridae</taxon>
        <taxon>Pentapetalae</taxon>
        <taxon>rosids</taxon>
        <taxon>malvids</taxon>
        <taxon>Malvales</taxon>
        <taxon>Malvaceae</taxon>
        <taxon>Malvoideae</taxon>
        <taxon>Gossypium</taxon>
    </lineage>
</organism>
<keyword evidence="2" id="KW-1185">Reference proteome</keyword>
<evidence type="ECO:0000313" key="2">
    <source>
        <dbReference type="Proteomes" id="UP000322667"/>
    </source>
</evidence>
<proteinExistence type="predicted"/>
<dbReference type="EMBL" id="CM017621">
    <property type="protein sequence ID" value="TYH95285.1"/>
    <property type="molecule type" value="Genomic_DNA"/>
</dbReference>
<dbReference type="Proteomes" id="UP000322667">
    <property type="component" value="Chromosome A12"/>
</dbReference>